<dbReference type="EMBL" id="GL870883">
    <property type="protein sequence ID" value="EIJ87342.1"/>
    <property type="molecule type" value="Genomic_DNA"/>
</dbReference>
<keyword evidence="2" id="KW-1185">Reference proteome</keyword>
<gene>
    <name evidence="1" type="ORF">NEQG_02465</name>
</gene>
<name>I3EDP5_NEMP3</name>
<accession>I3EDP5</accession>
<protein>
    <submittedName>
        <fullName evidence="1">Uncharacterized protein</fullName>
    </submittedName>
</protein>
<dbReference type="HOGENOM" id="CLU_3032907_0_0_1"/>
<reference evidence="1" key="1">
    <citation type="submission" date="2011-01" db="EMBL/GenBank/DDBJ databases">
        <title>The Genome Sequence of Nematocida parisii strain ERTm3.</title>
        <authorList>
            <consortium name="The Broad Institute Genome Sequencing Platform"/>
            <consortium name="The Broad Institute Genome Sequencing Center for Infectious Disease"/>
            <person name="Cuomo C."/>
            <person name="Troemel E."/>
            <person name="Young S.K."/>
            <person name="Zeng Q."/>
            <person name="Gargeya S."/>
            <person name="Fitzgerald M."/>
            <person name="Haas B."/>
            <person name="Abouelleil A."/>
            <person name="Alvarado L."/>
            <person name="Arachchi H.M."/>
            <person name="Berlin A."/>
            <person name="Chapman S.B."/>
            <person name="Gearin G."/>
            <person name="Goldberg J."/>
            <person name="Griggs A."/>
            <person name="Gujja S."/>
            <person name="Hansen M."/>
            <person name="Heiman D."/>
            <person name="Howarth C."/>
            <person name="Larimer J."/>
            <person name="Lui A."/>
            <person name="MacDonald P.J.P."/>
            <person name="McCowen C."/>
            <person name="Montmayeur A."/>
            <person name="Murphy C."/>
            <person name="Neiman D."/>
            <person name="Pearson M."/>
            <person name="Priest M."/>
            <person name="Roberts A."/>
            <person name="Saif S."/>
            <person name="Shea T."/>
            <person name="Sisk P."/>
            <person name="Stolte C."/>
            <person name="Sykes S."/>
            <person name="Wortman J."/>
            <person name="Nusbaum C."/>
            <person name="Birren B."/>
        </authorList>
    </citation>
    <scope>NUCLEOTIDE SEQUENCE</scope>
    <source>
        <strain evidence="1">ERTm3</strain>
    </source>
</reference>
<proteinExistence type="predicted"/>
<organism evidence="1 2">
    <name type="scientific">Nematocida parisii (strain ERTm3)</name>
    <name type="common">Nematode killer fungus</name>
    <dbReference type="NCBI Taxonomy" id="935791"/>
    <lineage>
        <taxon>Eukaryota</taxon>
        <taxon>Fungi</taxon>
        <taxon>Fungi incertae sedis</taxon>
        <taxon>Microsporidia</taxon>
        <taxon>Nematocida</taxon>
    </lineage>
</organism>
<dbReference type="InParanoid" id="I3EDP5"/>
<dbReference type="VEuPathDB" id="MicrosporidiaDB:NEQG_02465"/>
<evidence type="ECO:0000313" key="2">
    <source>
        <dbReference type="Proteomes" id="UP000002872"/>
    </source>
</evidence>
<sequence>MNASNYPIALSSRRYMKCNIKNTLTIDTKSPGAINSDVRKPDIPTITRTIISIIG</sequence>
<evidence type="ECO:0000313" key="1">
    <source>
        <dbReference type="EMBL" id="EIJ87342.1"/>
    </source>
</evidence>
<dbReference type="AlphaFoldDB" id="I3EDP5"/>
<dbReference type="Proteomes" id="UP000002872">
    <property type="component" value="Unassembled WGS sequence"/>
</dbReference>